<dbReference type="EMBL" id="JBHSCR010000029">
    <property type="protein sequence ID" value="MFC4349525.1"/>
    <property type="molecule type" value="Genomic_DNA"/>
</dbReference>
<gene>
    <name evidence="1" type="ORF">ACFO5Q_16850</name>
</gene>
<dbReference type="Proteomes" id="UP001595776">
    <property type="component" value="Unassembled WGS sequence"/>
</dbReference>
<accession>A0ABV8UFY1</accession>
<reference evidence="2" key="1">
    <citation type="journal article" date="2019" name="Int. J. Syst. Evol. Microbiol.">
        <title>The Global Catalogue of Microorganisms (GCM) 10K type strain sequencing project: providing services to taxonomists for standard genome sequencing and annotation.</title>
        <authorList>
            <consortium name="The Broad Institute Genomics Platform"/>
            <consortium name="The Broad Institute Genome Sequencing Center for Infectious Disease"/>
            <person name="Wu L."/>
            <person name="Ma J."/>
        </authorList>
    </citation>
    <scope>NUCLEOTIDE SEQUENCE [LARGE SCALE GENOMIC DNA]</scope>
    <source>
        <strain evidence="2">CGMCC 1.15304</strain>
    </source>
</reference>
<comment type="caution">
    <text evidence="1">The sequence shown here is derived from an EMBL/GenBank/DDBJ whole genome shotgun (WGS) entry which is preliminary data.</text>
</comment>
<name>A0ABV8UFY1_9PROT</name>
<protein>
    <recommendedName>
        <fullName evidence="3">Antitoxin Xre/MbcA/ParS-like toxin-binding domain-containing protein</fullName>
    </recommendedName>
</protein>
<organism evidence="1 2">
    <name type="scientific">Kordiimonas lipolytica</name>
    <dbReference type="NCBI Taxonomy" id="1662421"/>
    <lineage>
        <taxon>Bacteria</taxon>
        <taxon>Pseudomonadati</taxon>
        <taxon>Pseudomonadota</taxon>
        <taxon>Alphaproteobacteria</taxon>
        <taxon>Kordiimonadales</taxon>
        <taxon>Kordiimonadaceae</taxon>
        <taxon>Kordiimonas</taxon>
    </lineage>
</organism>
<evidence type="ECO:0000313" key="1">
    <source>
        <dbReference type="EMBL" id="MFC4349525.1"/>
    </source>
</evidence>
<keyword evidence="2" id="KW-1185">Reference proteome</keyword>
<sequence length="110" mass="12705">MNQHASFKVLLSKYAHQLGMSEAEFMENILCQCTPEDGWSQKQLEYLYELDECLRFMRDWYDEPSEIWTWFLEQPISAFGGETPRNVFLGPSGPNKLKVYLAGINDGGFA</sequence>
<evidence type="ECO:0000313" key="2">
    <source>
        <dbReference type="Proteomes" id="UP001595776"/>
    </source>
</evidence>
<proteinExistence type="predicted"/>
<dbReference type="RefSeq" id="WP_068146994.1">
    <property type="nucleotide sequence ID" value="NZ_JBHSCR010000029.1"/>
</dbReference>
<evidence type="ECO:0008006" key="3">
    <source>
        <dbReference type="Google" id="ProtNLM"/>
    </source>
</evidence>